<evidence type="ECO:0000259" key="2">
    <source>
        <dbReference type="Pfam" id="PF03724"/>
    </source>
</evidence>
<comment type="caution">
    <text evidence="3">The sequence shown here is derived from an EMBL/GenBank/DDBJ whole genome shotgun (WGS) entry which is preliminary data.</text>
</comment>
<feature type="signal peptide" evidence="1">
    <location>
        <begin position="1"/>
        <end position="21"/>
    </location>
</feature>
<dbReference type="Pfam" id="PF03724">
    <property type="entry name" value="META"/>
    <property type="match status" value="1"/>
</dbReference>
<organism evidence="3 4">
    <name type="scientific">Chiayiivirga flava</name>
    <dbReference type="NCBI Taxonomy" id="659595"/>
    <lineage>
        <taxon>Bacteria</taxon>
        <taxon>Pseudomonadati</taxon>
        <taxon>Pseudomonadota</taxon>
        <taxon>Gammaproteobacteria</taxon>
        <taxon>Lysobacterales</taxon>
        <taxon>Lysobacteraceae</taxon>
        <taxon>Chiayiivirga</taxon>
    </lineage>
</organism>
<evidence type="ECO:0000313" key="3">
    <source>
        <dbReference type="EMBL" id="MBB5207314.1"/>
    </source>
</evidence>
<name>A0A7W8D3P3_9GAMM</name>
<feature type="domain" description="DUF306" evidence="2">
    <location>
        <begin position="32"/>
        <end position="133"/>
    </location>
</feature>
<accession>A0A7W8D3P3</accession>
<gene>
    <name evidence="3" type="ORF">HNQ52_000830</name>
</gene>
<dbReference type="RefSeq" id="WP_183959827.1">
    <property type="nucleotide sequence ID" value="NZ_JACHHP010000001.1"/>
</dbReference>
<dbReference type="InterPro" id="IPR038670">
    <property type="entry name" value="HslJ-like_sf"/>
</dbReference>
<proteinExistence type="predicted"/>
<dbReference type="AlphaFoldDB" id="A0A7W8D3P3"/>
<sequence length="145" mass="14635">MRASLARLALLASSLAMTACAAAPEDDNTPLALADSAWTLAGASAGPMMKGGASGTVTLAFAADRISGSGGCNRYQATYTLAGNTLTVGPVGATKIGCQDERGEIERGWFSVLGGPLTVTRAGDRLVLRDAVGVTYSLLPASAEK</sequence>
<dbReference type="InterPro" id="IPR053147">
    <property type="entry name" value="Hsp_HslJ-like"/>
</dbReference>
<protein>
    <submittedName>
        <fullName evidence="3">Heat shock protein HslJ</fullName>
    </submittedName>
</protein>
<keyword evidence="3" id="KW-0346">Stress response</keyword>
<keyword evidence="4" id="KW-1185">Reference proteome</keyword>
<reference evidence="3 4" key="1">
    <citation type="submission" date="2020-08" db="EMBL/GenBank/DDBJ databases">
        <title>Genomic Encyclopedia of Type Strains, Phase IV (KMG-IV): sequencing the most valuable type-strain genomes for metagenomic binning, comparative biology and taxonomic classification.</title>
        <authorList>
            <person name="Goeker M."/>
        </authorList>
    </citation>
    <scope>NUCLEOTIDE SEQUENCE [LARGE SCALE GENOMIC DNA]</scope>
    <source>
        <strain evidence="3 4">DSM 24163</strain>
    </source>
</reference>
<dbReference type="EMBL" id="JACHHP010000001">
    <property type="protein sequence ID" value="MBB5207314.1"/>
    <property type="molecule type" value="Genomic_DNA"/>
</dbReference>
<dbReference type="Proteomes" id="UP000521199">
    <property type="component" value="Unassembled WGS sequence"/>
</dbReference>
<feature type="chain" id="PRO_5030753273" evidence="1">
    <location>
        <begin position="22"/>
        <end position="145"/>
    </location>
</feature>
<keyword evidence="1" id="KW-0732">Signal</keyword>
<evidence type="ECO:0000256" key="1">
    <source>
        <dbReference type="SAM" id="SignalP"/>
    </source>
</evidence>
<dbReference type="PANTHER" id="PTHR35535:SF2">
    <property type="entry name" value="DUF306 DOMAIN-CONTAINING PROTEIN"/>
    <property type="match status" value="1"/>
</dbReference>
<dbReference type="PANTHER" id="PTHR35535">
    <property type="entry name" value="HEAT SHOCK PROTEIN HSLJ"/>
    <property type="match status" value="1"/>
</dbReference>
<evidence type="ECO:0000313" key="4">
    <source>
        <dbReference type="Proteomes" id="UP000521199"/>
    </source>
</evidence>
<dbReference type="InterPro" id="IPR005184">
    <property type="entry name" value="DUF306_Meta_HslJ"/>
</dbReference>
<dbReference type="Gene3D" id="2.40.128.270">
    <property type="match status" value="1"/>
</dbReference>
<dbReference type="PROSITE" id="PS51257">
    <property type="entry name" value="PROKAR_LIPOPROTEIN"/>
    <property type="match status" value="1"/>
</dbReference>